<keyword evidence="2" id="KW-0176">Collagen</keyword>
<feature type="region of interest" description="Disordered" evidence="1">
    <location>
        <begin position="108"/>
        <end position="150"/>
    </location>
</feature>
<proteinExistence type="predicted"/>
<organism evidence="2 3">
    <name type="scientific">Cotesia congregata</name>
    <name type="common">Parasitoid wasp</name>
    <name type="synonym">Apanteles congregatus</name>
    <dbReference type="NCBI Taxonomy" id="51543"/>
    <lineage>
        <taxon>Eukaryota</taxon>
        <taxon>Metazoa</taxon>
        <taxon>Ecdysozoa</taxon>
        <taxon>Arthropoda</taxon>
        <taxon>Hexapoda</taxon>
        <taxon>Insecta</taxon>
        <taxon>Pterygota</taxon>
        <taxon>Neoptera</taxon>
        <taxon>Endopterygota</taxon>
        <taxon>Hymenoptera</taxon>
        <taxon>Apocrita</taxon>
        <taxon>Ichneumonoidea</taxon>
        <taxon>Braconidae</taxon>
        <taxon>Microgastrinae</taxon>
        <taxon>Cotesia</taxon>
    </lineage>
</organism>
<dbReference type="AlphaFoldDB" id="A0A8J2EKJ4"/>
<gene>
    <name evidence="2" type="ORF">HICCMSTLAB_LOCUS1791</name>
</gene>
<feature type="region of interest" description="Disordered" evidence="1">
    <location>
        <begin position="57"/>
        <end position="89"/>
    </location>
</feature>
<accession>A0A8J2EKJ4</accession>
<name>A0A8J2EKJ4_COTCN</name>
<evidence type="ECO:0000313" key="3">
    <source>
        <dbReference type="Proteomes" id="UP000786811"/>
    </source>
</evidence>
<evidence type="ECO:0000313" key="2">
    <source>
        <dbReference type="EMBL" id="CAG5075650.1"/>
    </source>
</evidence>
<evidence type="ECO:0000256" key="1">
    <source>
        <dbReference type="SAM" id="MobiDB-lite"/>
    </source>
</evidence>
<feature type="compositionally biased region" description="Basic and acidic residues" evidence="1">
    <location>
        <begin position="69"/>
        <end position="78"/>
    </location>
</feature>
<reference evidence="2" key="1">
    <citation type="submission" date="2021-04" db="EMBL/GenBank/DDBJ databases">
        <authorList>
            <person name="Chebbi M.A.C M."/>
        </authorList>
    </citation>
    <scope>NUCLEOTIDE SEQUENCE</scope>
</reference>
<sequence length="150" mass="16104">MGNCKFIWEINFTECVCVSACVLSGREQQKPDFRVFLQQFHTSVAINHSCNVTVLQGSKGDTGAPGETVSRKGDKGIKGDQGVPGLDAPCPLGADGLPLAGCGWRAPQQDIVSTMSPAHEGPEPAETDYDEPEDEYEEEYTDPSGNLAEK</sequence>
<protein>
    <submittedName>
        <fullName evidence="2">Similar to CG42342: Collagen alpha chain CG42342 (Drosophila melanogaster)</fullName>
    </submittedName>
</protein>
<dbReference type="OrthoDB" id="8964326at2759"/>
<dbReference type="EMBL" id="CAJNRD030001116">
    <property type="protein sequence ID" value="CAG5075650.1"/>
    <property type="molecule type" value="Genomic_DNA"/>
</dbReference>
<dbReference type="GO" id="GO:0005581">
    <property type="term" value="C:collagen trimer"/>
    <property type="evidence" value="ECO:0007669"/>
    <property type="project" value="UniProtKB-KW"/>
</dbReference>
<dbReference type="Proteomes" id="UP000786811">
    <property type="component" value="Unassembled WGS sequence"/>
</dbReference>
<feature type="compositionally biased region" description="Acidic residues" evidence="1">
    <location>
        <begin position="123"/>
        <end position="141"/>
    </location>
</feature>
<comment type="caution">
    <text evidence="2">The sequence shown here is derived from an EMBL/GenBank/DDBJ whole genome shotgun (WGS) entry which is preliminary data.</text>
</comment>
<keyword evidence="3" id="KW-1185">Reference proteome</keyword>